<comment type="caution">
    <text evidence="2">The sequence shown here is derived from an EMBL/GenBank/DDBJ whole genome shotgun (WGS) entry which is preliminary data.</text>
</comment>
<feature type="coiled-coil region" evidence="1">
    <location>
        <begin position="160"/>
        <end position="201"/>
    </location>
</feature>
<organism evidence="2 3">
    <name type="scientific">Anaeramoeba ignava</name>
    <name type="common">Anaerobic marine amoeba</name>
    <dbReference type="NCBI Taxonomy" id="1746090"/>
    <lineage>
        <taxon>Eukaryota</taxon>
        <taxon>Metamonada</taxon>
        <taxon>Anaeramoebidae</taxon>
        <taxon>Anaeramoeba</taxon>
    </lineage>
</organism>
<sequence>MNKPQFHYKGEVTEISKEKNFEDFAKQIKLNLGKEQEEQKIFQSQLSDGYSLKDAIPKNNGLEVLFTPEIAILHTKYLWEEEIKNIEKKANSLKANRKKKLEKTIDQIKASKLKEKNNILEKKLKELTDQEHIRSGLKNNIEQDKIENPNRSDEEKQQLLKLEKLTKEEFNRKLEDLKKESEDLDKQTKKVKEQIQELKRTNFFPQPKGENVNPLVRHMCMLFQDHENADFKTEISDSRPKGLVFTAFKNKPSSKNITDLHHIPKKYFDMENAIKF</sequence>
<accession>A0A9Q0L553</accession>
<keyword evidence="1" id="KW-0175">Coiled coil</keyword>
<dbReference type="EMBL" id="JAPDFW010000147">
    <property type="protein sequence ID" value="KAJ5066076.1"/>
    <property type="molecule type" value="Genomic_DNA"/>
</dbReference>
<evidence type="ECO:0000313" key="2">
    <source>
        <dbReference type="EMBL" id="KAJ5066076.1"/>
    </source>
</evidence>
<name>A0A9Q0L553_ANAIG</name>
<evidence type="ECO:0000256" key="1">
    <source>
        <dbReference type="SAM" id="Coils"/>
    </source>
</evidence>
<protein>
    <submittedName>
        <fullName evidence="2">Uncharacterized protein</fullName>
    </submittedName>
</protein>
<feature type="coiled-coil region" evidence="1">
    <location>
        <begin position="76"/>
        <end position="130"/>
    </location>
</feature>
<gene>
    <name evidence="2" type="ORF">M0811_03409</name>
</gene>
<evidence type="ECO:0000313" key="3">
    <source>
        <dbReference type="Proteomes" id="UP001149090"/>
    </source>
</evidence>
<dbReference type="AlphaFoldDB" id="A0A9Q0L553"/>
<proteinExistence type="predicted"/>
<keyword evidence="3" id="KW-1185">Reference proteome</keyword>
<dbReference type="Proteomes" id="UP001149090">
    <property type="component" value="Unassembled WGS sequence"/>
</dbReference>
<reference evidence="2" key="1">
    <citation type="submission" date="2022-10" db="EMBL/GenBank/DDBJ databases">
        <title>Novel sulphate-reducing endosymbionts in the free-living metamonad Anaeramoeba.</title>
        <authorList>
            <person name="Jerlstrom-Hultqvist J."/>
            <person name="Cepicka I."/>
            <person name="Gallot-Lavallee L."/>
            <person name="Salas-Leiva D."/>
            <person name="Curtis B.A."/>
            <person name="Zahonova K."/>
            <person name="Pipaliya S."/>
            <person name="Dacks J."/>
            <person name="Roger A.J."/>
        </authorList>
    </citation>
    <scope>NUCLEOTIDE SEQUENCE</scope>
    <source>
        <strain evidence="2">BMAN</strain>
    </source>
</reference>